<sequence>MVLGRAGYRYEVLQPRRPRGYPDLLPSVTGGGLRLLQGGLGSTQA</sequence>
<gene>
    <name evidence="1" type="ORF">LITE_LOCUS51661</name>
</gene>
<reference evidence="1" key="1">
    <citation type="submission" date="2022-08" db="EMBL/GenBank/DDBJ databases">
        <authorList>
            <person name="Gutierrez-Valencia J."/>
        </authorList>
    </citation>
    <scope>NUCLEOTIDE SEQUENCE</scope>
</reference>
<evidence type="ECO:0000313" key="1">
    <source>
        <dbReference type="EMBL" id="CAI0628508.1"/>
    </source>
</evidence>
<dbReference type="Proteomes" id="UP001154282">
    <property type="component" value="Unassembled WGS sequence"/>
</dbReference>
<name>A0AAV0S5T5_9ROSI</name>
<keyword evidence="2" id="KW-1185">Reference proteome</keyword>
<accession>A0AAV0S5T5</accession>
<dbReference type="AlphaFoldDB" id="A0AAV0S5T5"/>
<proteinExistence type="predicted"/>
<organism evidence="1 2">
    <name type="scientific">Linum tenue</name>
    <dbReference type="NCBI Taxonomy" id="586396"/>
    <lineage>
        <taxon>Eukaryota</taxon>
        <taxon>Viridiplantae</taxon>
        <taxon>Streptophyta</taxon>
        <taxon>Embryophyta</taxon>
        <taxon>Tracheophyta</taxon>
        <taxon>Spermatophyta</taxon>
        <taxon>Magnoliopsida</taxon>
        <taxon>eudicotyledons</taxon>
        <taxon>Gunneridae</taxon>
        <taxon>Pentapetalae</taxon>
        <taxon>rosids</taxon>
        <taxon>fabids</taxon>
        <taxon>Malpighiales</taxon>
        <taxon>Linaceae</taxon>
        <taxon>Linum</taxon>
    </lineage>
</organism>
<protein>
    <submittedName>
        <fullName evidence="1">Uncharacterized protein</fullName>
    </submittedName>
</protein>
<evidence type="ECO:0000313" key="2">
    <source>
        <dbReference type="Proteomes" id="UP001154282"/>
    </source>
</evidence>
<comment type="caution">
    <text evidence="1">The sequence shown here is derived from an EMBL/GenBank/DDBJ whole genome shotgun (WGS) entry which is preliminary data.</text>
</comment>
<dbReference type="EMBL" id="CAMGYJ010000011">
    <property type="protein sequence ID" value="CAI0628508.1"/>
    <property type="molecule type" value="Genomic_DNA"/>
</dbReference>